<sequence>MVVAKLTRETVEETWAVMAVVVVRTSHRWLYDDVNGGKLHGGASLRLQLHGGELHDCVGCACLTAEVMWADGGSRWRRGVVWQPRDSMLRKDDDGVGSTRWV</sequence>
<proteinExistence type="predicted"/>
<evidence type="ECO:0000313" key="1">
    <source>
        <dbReference type="EMBL" id="KAI3786302.1"/>
    </source>
</evidence>
<accession>A0ACB9GSC0</accession>
<protein>
    <submittedName>
        <fullName evidence="1">Uncharacterized protein</fullName>
    </submittedName>
</protein>
<dbReference type="EMBL" id="CM042030">
    <property type="protein sequence ID" value="KAI3786302.1"/>
    <property type="molecule type" value="Genomic_DNA"/>
</dbReference>
<comment type="caution">
    <text evidence="1">The sequence shown here is derived from an EMBL/GenBank/DDBJ whole genome shotgun (WGS) entry which is preliminary data.</text>
</comment>
<organism evidence="1 2">
    <name type="scientific">Smallanthus sonchifolius</name>
    <dbReference type="NCBI Taxonomy" id="185202"/>
    <lineage>
        <taxon>Eukaryota</taxon>
        <taxon>Viridiplantae</taxon>
        <taxon>Streptophyta</taxon>
        <taxon>Embryophyta</taxon>
        <taxon>Tracheophyta</taxon>
        <taxon>Spermatophyta</taxon>
        <taxon>Magnoliopsida</taxon>
        <taxon>eudicotyledons</taxon>
        <taxon>Gunneridae</taxon>
        <taxon>Pentapetalae</taxon>
        <taxon>asterids</taxon>
        <taxon>campanulids</taxon>
        <taxon>Asterales</taxon>
        <taxon>Asteraceae</taxon>
        <taxon>Asteroideae</taxon>
        <taxon>Heliantheae alliance</taxon>
        <taxon>Millerieae</taxon>
        <taxon>Smallanthus</taxon>
    </lineage>
</organism>
<name>A0ACB9GSC0_9ASTR</name>
<evidence type="ECO:0000313" key="2">
    <source>
        <dbReference type="Proteomes" id="UP001056120"/>
    </source>
</evidence>
<keyword evidence="2" id="KW-1185">Reference proteome</keyword>
<dbReference type="Proteomes" id="UP001056120">
    <property type="component" value="Linkage Group LG13"/>
</dbReference>
<gene>
    <name evidence="1" type="ORF">L1987_39892</name>
</gene>
<reference evidence="1 2" key="2">
    <citation type="journal article" date="2022" name="Mol. Ecol. Resour.">
        <title>The genomes of chicory, endive, great burdock and yacon provide insights into Asteraceae paleo-polyploidization history and plant inulin production.</title>
        <authorList>
            <person name="Fan W."/>
            <person name="Wang S."/>
            <person name="Wang H."/>
            <person name="Wang A."/>
            <person name="Jiang F."/>
            <person name="Liu H."/>
            <person name="Zhao H."/>
            <person name="Xu D."/>
            <person name="Zhang Y."/>
        </authorList>
    </citation>
    <scope>NUCLEOTIDE SEQUENCE [LARGE SCALE GENOMIC DNA]</scope>
    <source>
        <strain evidence="2">cv. Yunnan</strain>
        <tissue evidence="1">Leaves</tissue>
    </source>
</reference>
<reference evidence="2" key="1">
    <citation type="journal article" date="2022" name="Mol. Ecol. Resour.">
        <title>The genomes of chicory, endive, great burdock and yacon provide insights into Asteraceae palaeo-polyploidization history and plant inulin production.</title>
        <authorList>
            <person name="Fan W."/>
            <person name="Wang S."/>
            <person name="Wang H."/>
            <person name="Wang A."/>
            <person name="Jiang F."/>
            <person name="Liu H."/>
            <person name="Zhao H."/>
            <person name="Xu D."/>
            <person name="Zhang Y."/>
        </authorList>
    </citation>
    <scope>NUCLEOTIDE SEQUENCE [LARGE SCALE GENOMIC DNA]</scope>
    <source>
        <strain evidence="2">cv. Yunnan</strain>
    </source>
</reference>